<name>A0A453JSX1_AEGTS</name>
<dbReference type="PANTHER" id="PTHR15131">
    <property type="entry name" value="SMALL NUCLEAR RNA ACTIVATING COMPLEX, POLYPEPTIDE 1"/>
    <property type="match status" value="1"/>
</dbReference>
<feature type="chain" id="PRO_5019389605" evidence="1">
    <location>
        <begin position="19"/>
        <end position="120"/>
    </location>
</feature>
<reference evidence="3" key="2">
    <citation type="journal article" date="2017" name="Nat. Plants">
        <title>The Aegilops tauschii genome reveals multiple impacts of transposons.</title>
        <authorList>
            <person name="Zhao G."/>
            <person name="Zou C."/>
            <person name="Li K."/>
            <person name="Wang K."/>
            <person name="Li T."/>
            <person name="Gao L."/>
            <person name="Zhang X."/>
            <person name="Wang H."/>
            <person name="Yang Z."/>
            <person name="Liu X."/>
            <person name="Jiang W."/>
            <person name="Mao L."/>
            <person name="Kong X."/>
            <person name="Jiao Y."/>
            <person name="Jia J."/>
        </authorList>
    </citation>
    <scope>NUCLEOTIDE SEQUENCE [LARGE SCALE GENOMIC DNA]</scope>
    <source>
        <strain evidence="3">cv. AL8/78</strain>
    </source>
</reference>
<feature type="signal peptide" evidence="1">
    <location>
        <begin position="1"/>
        <end position="18"/>
    </location>
</feature>
<dbReference type="GO" id="GO:0042795">
    <property type="term" value="P:snRNA transcription by RNA polymerase II"/>
    <property type="evidence" value="ECO:0007669"/>
    <property type="project" value="TreeGrafter"/>
</dbReference>
<dbReference type="PANTHER" id="PTHR15131:SF3">
    <property type="entry name" value="SNRNA-ACTIVATING PROTEIN COMPLEX SUBUNIT 1"/>
    <property type="match status" value="1"/>
</dbReference>
<dbReference type="GO" id="GO:0019185">
    <property type="term" value="C:snRNA-activating protein complex"/>
    <property type="evidence" value="ECO:0007669"/>
    <property type="project" value="TreeGrafter"/>
</dbReference>
<sequence>SHSWPLFRFIFNTLQCIAIRLDVGVEFELDSIKKLSMDYAKAKESAFAEASQTVDVEDAKHILQNDKLLGDKVEEIVKEWDAQKEDFYQKTGVSPHDELAVVDNDESGEFHDELEQLLLE</sequence>
<dbReference type="AlphaFoldDB" id="A0A453JSX1"/>
<dbReference type="STRING" id="200361.A0A453JSX1"/>
<evidence type="ECO:0000313" key="2">
    <source>
        <dbReference type="EnsemblPlants" id="AET5Gv20179400.4"/>
    </source>
</evidence>
<keyword evidence="1" id="KW-0732">Signal</keyword>
<evidence type="ECO:0000256" key="1">
    <source>
        <dbReference type="SAM" id="SignalP"/>
    </source>
</evidence>
<reference evidence="2" key="4">
    <citation type="submission" date="2019-03" db="UniProtKB">
        <authorList>
            <consortium name="EnsemblPlants"/>
        </authorList>
    </citation>
    <scope>IDENTIFICATION</scope>
</reference>
<proteinExistence type="predicted"/>
<organism evidence="2 3">
    <name type="scientific">Aegilops tauschii subsp. strangulata</name>
    <name type="common">Goatgrass</name>
    <dbReference type="NCBI Taxonomy" id="200361"/>
    <lineage>
        <taxon>Eukaryota</taxon>
        <taxon>Viridiplantae</taxon>
        <taxon>Streptophyta</taxon>
        <taxon>Embryophyta</taxon>
        <taxon>Tracheophyta</taxon>
        <taxon>Spermatophyta</taxon>
        <taxon>Magnoliopsida</taxon>
        <taxon>Liliopsida</taxon>
        <taxon>Poales</taxon>
        <taxon>Poaceae</taxon>
        <taxon>BOP clade</taxon>
        <taxon>Pooideae</taxon>
        <taxon>Triticodae</taxon>
        <taxon>Triticeae</taxon>
        <taxon>Triticinae</taxon>
        <taxon>Aegilops</taxon>
    </lineage>
</organism>
<dbReference type="Proteomes" id="UP000015105">
    <property type="component" value="Chromosome 5D"/>
</dbReference>
<protein>
    <submittedName>
        <fullName evidence="2">Uncharacterized protein</fullName>
    </submittedName>
</protein>
<dbReference type="GO" id="GO:0043565">
    <property type="term" value="F:sequence-specific DNA binding"/>
    <property type="evidence" value="ECO:0007669"/>
    <property type="project" value="TreeGrafter"/>
</dbReference>
<evidence type="ECO:0000313" key="3">
    <source>
        <dbReference type="Proteomes" id="UP000015105"/>
    </source>
</evidence>
<dbReference type="GO" id="GO:0042796">
    <property type="term" value="P:snRNA transcription by RNA polymerase III"/>
    <property type="evidence" value="ECO:0007669"/>
    <property type="project" value="TreeGrafter"/>
</dbReference>
<dbReference type="EnsemblPlants" id="AET5Gv20179400.4">
    <property type="protein sequence ID" value="AET5Gv20179400.4"/>
    <property type="gene ID" value="AET5Gv20179400"/>
</dbReference>
<reference evidence="3" key="1">
    <citation type="journal article" date="2014" name="Science">
        <title>Ancient hybridizations among the ancestral genomes of bread wheat.</title>
        <authorList>
            <consortium name="International Wheat Genome Sequencing Consortium,"/>
            <person name="Marcussen T."/>
            <person name="Sandve S.R."/>
            <person name="Heier L."/>
            <person name="Spannagl M."/>
            <person name="Pfeifer M."/>
            <person name="Jakobsen K.S."/>
            <person name="Wulff B.B."/>
            <person name="Steuernagel B."/>
            <person name="Mayer K.F."/>
            <person name="Olsen O.A."/>
        </authorList>
    </citation>
    <scope>NUCLEOTIDE SEQUENCE [LARGE SCALE GENOMIC DNA]</scope>
    <source>
        <strain evidence="3">cv. AL8/78</strain>
    </source>
</reference>
<dbReference type="Gramene" id="AET5Gv20179400.4">
    <property type="protein sequence ID" value="AET5Gv20179400.4"/>
    <property type="gene ID" value="AET5Gv20179400"/>
</dbReference>
<reference evidence="2" key="5">
    <citation type="journal article" date="2021" name="G3 (Bethesda)">
        <title>Aegilops tauschii genome assembly Aet v5.0 features greater sequence contiguity and improved annotation.</title>
        <authorList>
            <person name="Wang L."/>
            <person name="Zhu T."/>
            <person name="Rodriguez J.C."/>
            <person name="Deal K.R."/>
            <person name="Dubcovsky J."/>
            <person name="McGuire P.E."/>
            <person name="Lux T."/>
            <person name="Spannagl M."/>
            <person name="Mayer K.F.X."/>
            <person name="Baldrich P."/>
            <person name="Meyers B.C."/>
            <person name="Huo N."/>
            <person name="Gu Y.Q."/>
            <person name="Zhou H."/>
            <person name="Devos K.M."/>
            <person name="Bennetzen J.L."/>
            <person name="Unver T."/>
            <person name="Budak H."/>
            <person name="Gulick P.J."/>
            <person name="Galiba G."/>
            <person name="Kalapos B."/>
            <person name="Nelson D.R."/>
            <person name="Li P."/>
            <person name="You F.M."/>
            <person name="Luo M.C."/>
            <person name="Dvorak J."/>
        </authorList>
    </citation>
    <scope>NUCLEOTIDE SEQUENCE [LARGE SCALE GENOMIC DNA]</scope>
    <source>
        <strain evidence="2">cv. AL8/78</strain>
    </source>
</reference>
<reference evidence="2" key="3">
    <citation type="journal article" date="2017" name="Nature">
        <title>Genome sequence of the progenitor of the wheat D genome Aegilops tauschii.</title>
        <authorList>
            <person name="Luo M.C."/>
            <person name="Gu Y.Q."/>
            <person name="Puiu D."/>
            <person name="Wang H."/>
            <person name="Twardziok S.O."/>
            <person name="Deal K.R."/>
            <person name="Huo N."/>
            <person name="Zhu T."/>
            <person name="Wang L."/>
            <person name="Wang Y."/>
            <person name="McGuire P.E."/>
            <person name="Liu S."/>
            <person name="Long H."/>
            <person name="Ramasamy R.K."/>
            <person name="Rodriguez J.C."/>
            <person name="Van S.L."/>
            <person name="Yuan L."/>
            <person name="Wang Z."/>
            <person name="Xia Z."/>
            <person name="Xiao L."/>
            <person name="Anderson O.D."/>
            <person name="Ouyang S."/>
            <person name="Liang Y."/>
            <person name="Zimin A.V."/>
            <person name="Pertea G."/>
            <person name="Qi P."/>
            <person name="Bennetzen J.L."/>
            <person name="Dai X."/>
            <person name="Dawson M.W."/>
            <person name="Muller H.G."/>
            <person name="Kugler K."/>
            <person name="Rivarola-Duarte L."/>
            <person name="Spannagl M."/>
            <person name="Mayer K.F.X."/>
            <person name="Lu F.H."/>
            <person name="Bevan M.W."/>
            <person name="Leroy P."/>
            <person name="Li P."/>
            <person name="You F.M."/>
            <person name="Sun Q."/>
            <person name="Liu Z."/>
            <person name="Lyons E."/>
            <person name="Wicker T."/>
            <person name="Salzberg S.L."/>
            <person name="Devos K.M."/>
            <person name="Dvorak J."/>
        </authorList>
    </citation>
    <scope>NUCLEOTIDE SEQUENCE [LARGE SCALE GENOMIC DNA]</scope>
    <source>
        <strain evidence="2">cv. AL8/78</strain>
    </source>
</reference>
<keyword evidence="3" id="KW-1185">Reference proteome</keyword>
<accession>A0A453JSX1</accession>